<gene>
    <name evidence="1" type="ORF">CUMW_115910</name>
</gene>
<evidence type="ECO:0000313" key="1">
    <source>
        <dbReference type="EMBL" id="GAY49003.1"/>
    </source>
</evidence>
<sequence>MSGAVLFTKEDLDIMVVQVDSCSRFTNEKMTTCSSCENLVRLLKTRKSGDGYVHILRMTTWRPMKSKSPTSSSI</sequence>
<accession>A0A2H5P9F4</accession>
<evidence type="ECO:0000313" key="2">
    <source>
        <dbReference type="Proteomes" id="UP000236630"/>
    </source>
</evidence>
<reference evidence="1 2" key="1">
    <citation type="journal article" date="2017" name="Front. Genet.">
        <title>Draft sequencing of the heterozygous diploid genome of Satsuma (Citrus unshiu Marc.) using a hybrid assembly approach.</title>
        <authorList>
            <person name="Shimizu T."/>
            <person name="Tanizawa Y."/>
            <person name="Mochizuki T."/>
            <person name="Nagasaki H."/>
            <person name="Yoshioka T."/>
            <person name="Toyoda A."/>
            <person name="Fujiyama A."/>
            <person name="Kaminuma E."/>
            <person name="Nakamura Y."/>
        </authorList>
    </citation>
    <scope>NUCLEOTIDE SEQUENCE [LARGE SCALE GENOMIC DNA]</scope>
    <source>
        <strain evidence="2">cv. Miyagawa wase</strain>
    </source>
</reference>
<keyword evidence="2" id="KW-1185">Reference proteome</keyword>
<organism evidence="1 2">
    <name type="scientific">Citrus unshiu</name>
    <name type="common">Satsuma mandarin</name>
    <name type="synonym">Citrus nobilis var. unshiu</name>
    <dbReference type="NCBI Taxonomy" id="55188"/>
    <lineage>
        <taxon>Eukaryota</taxon>
        <taxon>Viridiplantae</taxon>
        <taxon>Streptophyta</taxon>
        <taxon>Embryophyta</taxon>
        <taxon>Tracheophyta</taxon>
        <taxon>Spermatophyta</taxon>
        <taxon>Magnoliopsida</taxon>
        <taxon>eudicotyledons</taxon>
        <taxon>Gunneridae</taxon>
        <taxon>Pentapetalae</taxon>
        <taxon>rosids</taxon>
        <taxon>malvids</taxon>
        <taxon>Sapindales</taxon>
        <taxon>Rutaceae</taxon>
        <taxon>Aurantioideae</taxon>
        <taxon>Citrus</taxon>
    </lineage>
</organism>
<protein>
    <submittedName>
        <fullName evidence="1">Uncharacterized protein</fullName>
    </submittedName>
</protein>
<proteinExistence type="predicted"/>
<dbReference type="EMBL" id="BDQV01000049">
    <property type="protein sequence ID" value="GAY49003.1"/>
    <property type="molecule type" value="Genomic_DNA"/>
</dbReference>
<comment type="caution">
    <text evidence="1">The sequence shown here is derived from an EMBL/GenBank/DDBJ whole genome shotgun (WGS) entry which is preliminary data.</text>
</comment>
<dbReference type="Proteomes" id="UP000236630">
    <property type="component" value="Unassembled WGS sequence"/>
</dbReference>
<dbReference type="AlphaFoldDB" id="A0A2H5P9F4"/>
<name>A0A2H5P9F4_CITUN</name>